<evidence type="ECO:0000256" key="5">
    <source>
        <dbReference type="ARBA" id="ARBA00022677"/>
    </source>
</evidence>
<dbReference type="SUPFAM" id="SSF53474">
    <property type="entry name" value="alpha/beta-Hydrolases"/>
    <property type="match status" value="1"/>
</dbReference>
<organism evidence="11 12">
    <name type="scientific">Lingula anatina</name>
    <name type="common">Brachiopod</name>
    <name type="synonym">Lingula unguis</name>
    <dbReference type="NCBI Taxonomy" id="7574"/>
    <lineage>
        <taxon>Eukaryota</taxon>
        <taxon>Metazoa</taxon>
        <taxon>Spiralia</taxon>
        <taxon>Lophotrochozoa</taxon>
        <taxon>Brachiopoda</taxon>
        <taxon>Linguliformea</taxon>
        <taxon>Lingulata</taxon>
        <taxon>Lingulida</taxon>
        <taxon>Linguloidea</taxon>
        <taxon>Lingulidae</taxon>
        <taxon>Lingula</taxon>
    </lineage>
</organism>
<evidence type="ECO:0000256" key="4">
    <source>
        <dbReference type="ARBA" id="ARBA00019242"/>
    </source>
</evidence>
<dbReference type="Pfam" id="PF10230">
    <property type="entry name" value="LIDHydrolase"/>
    <property type="match status" value="1"/>
</dbReference>
<dbReference type="KEGG" id="lak:106175858"/>
<protein>
    <recommendedName>
        <fullName evidence="4">Lipid droplet-associated hydrolase</fullName>
        <ecNumber evidence="9">3.1.1.13</ecNumber>
    </recommendedName>
    <alternativeName>
        <fullName evidence="8">Lipid droplet-associated serine hydrolase</fullName>
    </alternativeName>
</protein>
<evidence type="ECO:0000256" key="8">
    <source>
        <dbReference type="ARBA" id="ARBA00031924"/>
    </source>
</evidence>
<comment type="similarity">
    <text evidence="3">Belongs to the AB hydrolase superfamily. LDAH family.</text>
</comment>
<evidence type="ECO:0000256" key="2">
    <source>
        <dbReference type="ARBA" id="ARBA00004502"/>
    </source>
</evidence>
<evidence type="ECO:0000256" key="7">
    <source>
        <dbReference type="ARBA" id="ARBA00022824"/>
    </source>
</evidence>
<name>A0A1S3JT04_LINAN</name>
<keyword evidence="7" id="KW-0256">Endoplasmic reticulum</keyword>
<dbReference type="InParanoid" id="A0A1S3JT04"/>
<evidence type="ECO:0000256" key="6">
    <source>
        <dbReference type="ARBA" id="ARBA00022801"/>
    </source>
</evidence>
<dbReference type="GO" id="GO:0019915">
    <property type="term" value="P:lipid storage"/>
    <property type="evidence" value="ECO:0007669"/>
    <property type="project" value="InterPro"/>
</dbReference>
<reference evidence="12" key="1">
    <citation type="submission" date="2025-08" db="UniProtKB">
        <authorList>
            <consortium name="RefSeq"/>
        </authorList>
    </citation>
    <scope>IDENTIFICATION</scope>
    <source>
        <tissue evidence="12">Gonads</tissue>
    </source>
</reference>
<dbReference type="GO" id="GO:0034389">
    <property type="term" value="P:lipid droplet organization"/>
    <property type="evidence" value="ECO:0007669"/>
    <property type="project" value="UniProtKB-ARBA"/>
</dbReference>
<dbReference type="InterPro" id="IPR029058">
    <property type="entry name" value="AB_hydrolase_fold"/>
</dbReference>
<dbReference type="OrthoDB" id="448051at2759"/>
<dbReference type="EC" id="3.1.1.13" evidence="9"/>
<dbReference type="Gene3D" id="3.40.50.1820">
    <property type="entry name" value="alpha/beta hydrolase"/>
    <property type="match status" value="1"/>
</dbReference>
<comment type="subcellular location">
    <subcellularLocation>
        <location evidence="1">Endoplasmic reticulum</location>
    </subcellularLocation>
    <subcellularLocation>
        <location evidence="2">Lipid droplet</location>
    </subcellularLocation>
</comment>
<dbReference type="RefSeq" id="XP_013413468.1">
    <property type="nucleotide sequence ID" value="XM_013558014.1"/>
</dbReference>
<dbReference type="PANTHER" id="PTHR13390:SF0">
    <property type="entry name" value="LIPID DROPLET-ASSOCIATED HYDROLASE"/>
    <property type="match status" value="1"/>
</dbReference>
<dbReference type="Proteomes" id="UP000085678">
    <property type="component" value="Unplaced"/>
</dbReference>
<proteinExistence type="inferred from homology"/>
<comment type="catalytic activity">
    <reaction evidence="10">
        <text>a cholesterol ester + H2O = cholesterol + a fatty acid + H(+)</text>
        <dbReference type="Rhea" id="RHEA:36403"/>
        <dbReference type="ChEBI" id="CHEBI:15377"/>
        <dbReference type="ChEBI" id="CHEBI:15378"/>
        <dbReference type="ChEBI" id="CHEBI:16113"/>
        <dbReference type="ChEBI" id="CHEBI:17002"/>
        <dbReference type="ChEBI" id="CHEBI:28868"/>
        <dbReference type="EC" id="3.1.1.13"/>
    </reaction>
    <physiologicalReaction direction="left-to-right" evidence="10">
        <dbReference type="Rhea" id="RHEA:36404"/>
    </physiologicalReaction>
</comment>
<evidence type="ECO:0000313" key="12">
    <source>
        <dbReference type="RefSeq" id="XP_013413468.1"/>
    </source>
</evidence>
<evidence type="ECO:0000256" key="1">
    <source>
        <dbReference type="ARBA" id="ARBA00004240"/>
    </source>
</evidence>
<keyword evidence="11" id="KW-1185">Reference proteome</keyword>
<dbReference type="FunFam" id="3.40.50.1820:FF:000068">
    <property type="entry name" value="Lipid droplet associated hydrolase"/>
    <property type="match status" value="1"/>
</dbReference>
<dbReference type="PANTHER" id="PTHR13390">
    <property type="entry name" value="LIPASE"/>
    <property type="match status" value="1"/>
</dbReference>
<dbReference type="GeneID" id="106175858"/>
<keyword evidence="5" id="KW-0551">Lipid droplet</keyword>
<dbReference type="GO" id="GO:0004771">
    <property type="term" value="F:sterol ester esterase activity"/>
    <property type="evidence" value="ECO:0007669"/>
    <property type="project" value="UniProtKB-EC"/>
</dbReference>
<evidence type="ECO:0000256" key="3">
    <source>
        <dbReference type="ARBA" id="ARBA00008300"/>
    </source>
</evidence>
<sequence length="338" mass="38769">MFNRLKVRVGACINLCHRSKMEKVQHRSYMQSQFLTLHGVPTHVLKCGDVKKGNPSGNEPFLAVIIPGNPGIVGYYEEFMDKLYTLSNKRLPVWAVSHAGHVKIPKELEIQASAHDPFNLEGQIQHKMDFLRNHVPKDVNIILIGHSIGCYIILQLVNRLPDLNIHRAIMLFPTIERMALSPQGRIATPFLRYFRWIARGAAYFLSFLPQNLQRKLIIWHLADDNLPECAIESTLNLVDHFCLGNVMYMANTEMNEVTDLHVDIIRAHLKKLTFYMGLTDAWCPVEYYEGMKERFPDGDIKLCQVGYEHAFVLTASEPVAQLTWSWLEKDVSEKIDAD</sequence>
<dbReference type="AlphaFoldDB" id="A0A1S3JT04"/>
<dbReference type="InterPro" id="IPR019363">
    <property type="entry name" value="LDAH"/>
</dbReference>
<keyword evidence="6" id="KW-0378">Hydrolase</keyword>
<evidence type="ECO:0000256" key="9">
    <source>
        <dbReference type="ARBA" id="ARBA00039150"/>
    </source>
</evidence>
<evidence type="ECO:0000256" key="10">
    <source>
        <dbReference type="ARBA" id="ARBA00049527"/>
    </source>
</evidence>
<dbReference type="GO" id="GO:0005811">
    <property type="term" value="C:lipid droplet"/>
    <property type="evidence" value="ECO:0007669"/>
    <property type="project" value="UniProtKB-SubCell"/>
</dbReference>
<evidence type="ECO:0000313" key="11">
    <source>
        <dbReference type="Proteomes" id="UP000085678"/>
    </source>
</evidence>
<accession>A0A1S3JT04</accession>
<dbReference type="GO" id="GO:0005783">
    <property type="term" value="C:endoplasmic reticulum"/>
    <property type="evidence" value="ECO:0007669"/>
    <property type="project" value="UniProtKB-SubCell"/>
</dbReference>
<gene>
    <name evidence="12" type="primary">LOC106175858</name>
</gene>
<dbReference type="FunCoup" id="A0A1S3JT04">
    <property type="interactions" value="1852"/>
</dbReference>